<gene>
    <name evidence="2" type="ORF">F4694_002806</name>
</gene>
<name>A0A852TCX1_9BACI</name>
<protein>
    <submittedName>
        <fullName evidence="2">Amino-acid N-acetyltransferase</fullName>
        <ecNumber evidence="2">2.3.1.1</ecNumber>
    </submittedName>
</protein>
<dbReference type="EC" id="2.3.1.1" evidence="2"/>
<organism evidence="2 3">
    <name type="scientific">Neobacillus niacini</name>
    <dbReference type="NCBI Taxonomy" id="86668"/>
    <lineage>
        <taxon>Bacteria</taxon>
        <taxon>Bacillati</taxon>
        <taxon>Bacillota</taxon>
        <taxon>Bacilli</taxon>
        <taxon>Bacillales</taxon>
        <taxon>Bacillaceae</taxon>
        <taxon>Neobacillus</taxon>
    </lineage>
</organism>
<feature type="domain" description="N-acetyltransferase" evidence="1">
    <location>
        <begin position="3"/>
        <end position="139"/>
    </location>
</feature>
<sequence length="148" mass="16651">MQAVIRCANKEDLNGLREFLTRANLGCEGLSEETVEFFLLLEDEDGAIKGTLGMEVFAECGLLRSLVVSPGQAEKDIFLLITQMMQLAKEKGLRSLFLATNKGVALSFFELLGFEKVARDQLPEEMYSLEHIRHVFNVDNSLFLKFSL</sequence>
<evidence type="ECO:0000313" key="2">
    <source>
        <dbReference type="EMBL" id="NYE06031.1"/>
    </source>
</evidence>
<evidence type="ECO:0000259" key="1">
    <source>
        <dbReference type="PROSITE" id="PS51186"/>
    </source>
</evidence>
<reference evidence="3" key="2">
    <citation type="submission" date="2020-08" db="EMBL/GenBank/DDBJ databases">
        <title>The Agave Microbiome: Exploring the role of microbial communities in plant adaptations to desert environments.</title>
        <authorList>
            <person name="Partida-Martinez L.P."/>
        </authorList>
    </citation>
    <scope>NUCLEOTIDE SEQUENCE [LARGE SCALE GENOMIC DNA]</scope>
    <source>
        <strain evidence="3">AT2.8</strain>
    </source>
</reference>
<keyword evidence="2" id="KW-0808">Transferase</keyword>
<dbReference type="InterPro" id="IPR016181">
    <property type="entry name" value="Acyl_CoA_acyltransferase"/>
</dbReference>
<dbReference type="GO" id="GO:0016747">
    <property type="term" value="F:acyltransferase activity, transferring groups other than amino-acyl groups"/>
    <property type="evidence" value="ECO:0007669"/>
    <property type="project" value="InterPro"/>
</dbReference>
<dbReference type="Proteomes" id="UP000548423">
    <property type="component" value="Unassembled WGS sequence"/>
</dbReference>
<evidence type="ECO:0000313" key="3">
    <source>
        <dbReference type="Proteomes" id="UP000548423"/>
    </source>
</evidence>
<accession>A0A852TCX1</accession>
<dbReference type="EMBL" id="JACCBX010000005">
    <property type="protein sequence ID" value="NYE06031.1"/>
    <property type="molecule type" value="Genomic_DNA"/>
</dbReference>
<proteinExistence type="predicted"/>
<reference evidence="3" key="1">
    <citation type="submission" date="2020-07" db="EMBL/GenBank/DDBJ databases">
        <authorList>
            <person name="Partida-Martinez L."/>
            <person name="Huntemann M."/>
            <person name="Clum A."/>
            <person name="Wang J."/>
            <person name="Palaniappan K."/>
            <person name="Ritter S."/>
            <person name="Chen I.-M."/>
            <person name="Stamatis D."/>
            <person name="Reddy T."/>
            <person name="O'Malley R."/>
            <person name="Daum C."/>
            <person name="Shapiro N."/>
            <person name="Ivanova N."/>
            <person name="Kyrpides N."/>
            <person name="Woyke T."/>
        </authorList>
    </citation>
    <scope>NUCLEOTIDE SEQUENCE [LARGE SCALE GENOMIC DNA]</scope>
    <source>
        <strain evidence="3">AT2.8</strain>
    </source>
</reference>
<comment type="caution">
    <text evidence="2">The sequence shown here is derived from an EMBL/GenBank/DDBJ whole genome shotgun (WGS) entry which is preliminary data.</text>
</comment>
<dbReference type="Gene3D" id="3.40.630.30">
    <property type="match status" value="1"/>
</dbReference>
<dbReference type="InterPro" id="IPR000182">
    <property type="entry name" value="GNAT_dom"/>
</dbReference>
<keyword evidence="2" id="KW-0012">Acyltransferase</keyword>
<dbReference type="AlphaFoldDB" id="A0A852TCX1"/>
<dbReference type="PROSITE" id="PS51186">
    <property type="entry name" value="GNAT"/>
    <property type="match status" value="1"/>
</dbReference>
<dbReference type="SUPFAM" id="SSF55729">
    <property type="entry name" value="Acyl-CoA N-acyltransferases (Nat)"/>
    <property type="match status" value="1"/>
</dbReference>